<keyword evidence="2" id="KW-1133">Transmembrane helix</keyword>
<gene>
    <name evidence="3" type="ORF">H6P81_010280</name>
</gene>
<organism evidence="3 4">
    <name type="scientific">Aristolochia fimbriata</name>
    <name type="common">White veined hardy Dutchman's pipe vine</name>
    <dbReference type="NCBI Taxonomy" id="158543"/>
    <lineage>
        <taxon>Eukaryota</taxon>
        <taxon>Viridiplantae</taxon>
        <taxon>Streptophyta</taxon>
        <taxon>Embryophyta</taxon>
        <taxon>Tracheophyta</taxon>
        <taxon>Spermatophyta</taxon>
        <taxon>Magnoliopsida</taxon>
        <taxon>Magnoliidae</taxon>
        <taxon>Piperales</taxon>
        <taxon>Aristolochiaceae</taxon>
        <taxon>Aristolochia</taxon>
    </lineage>
</organism>
<dbReference type="InterPro" id="IPR039316">
    <property type="entry name" value="CLE25/26"/>
</dbReference>
<evidence type="ECO:0000313" key="4">
    <source>
        <dbReference type="Proteomes" id="UP000825729"/>
    </source>
</evidence>
<accession>A0AAV7ENB1</accession>
<evidence type="ECO:0000256" key="1">
    <source>
        <dbReference type="SAM" id="MobiDB-lite"/>
    </source>
</evidence>
<reference evidence="3 4" key="1">
    <citation type="submission" date="2021-07" db="EMBL/GenBank/DDBJ databases">
        <title>The Aristolochia fimbriata genome: insights into angiosperm evolution, floral development and chemical biosynthesis.</title>
        <authorList>
            <person name="Jiao Y."/>
        </authorList>
    </citation>
    <scope>NUCLEOTIDE SEQUENCE [LARGE SCALE GENOMIC DNA]</scope>
    <source>
        <strain evidence="3">IBCAS-2021</strain>
        <tissue evidence="3">Leaf</tissue>
    </source>
</reference>
<dbReference type="PANTHER" id="PTHR34277:SF2">
    <property type="entry name" value="CLAVATA3_ESR (CLE)-RELATED PROTEIN 26"/>
    <property type="match status" value="1"/>
</dbReference>
<evidence type="ECO:0000256" key="2">
    <source>
        <dbReference type="SAM" id="Phobius"/>
    </source>
</evidence>
<proteinExistence type="predicted"/>
<dbReference type="PANTHER" id="PTHR34277">
    <property type="entry name" value="CLAVATA3/ESR (CLE)-RELATED PROTEIN 26"/>
    <property type="match status" value="1"/>
</dbReference>
<protein>
    <recommendedName>
        <fullName evidence="5">CLAVATA3/ESR (CLE)-related protein 25</fullName>
    </recommendedName>
</protein>
<keyword evidence="2" id="KW-0812">Transmembrane</keyword>
<name>A0AAV7ENB1_ARIFI</name>
<dbReference type="Proteomes" id="UP000825729">
    <property type="component" value="Unassembled WGS sequence"/>
</dbReference>
<comment type="caution">
    <text evidence="3">The sequence shown here is derived from an EMBL/GenBank/DDBJ whole genome shotgun (WGS) entry which is preliminary data.</text>
</comment>
<keyword evidence="4" id="KW-1185">Reference proteome</keyword>
<evidence type="ECO:0000313" key="3">
    <source>
        <dbReference type="EMBL" id="KAG9450315.1"/>
    </source>
</evidence>
<feature type="region of interest" description="Disordered" evidence="1">
    <location>
        <begin position="61"/>
        <end position="99"/>
    </location>
</feature>
<feature type="transmembrane region" description="Helical" evidence="2">
    <location>
        <begin position="12"/>
        <end position="29"/>
    </location>
</feature>
<keyword evidence="2" id="KW-0472">Membrane</keyword>
<sequence length="99" mass="11031">MGGGAGRLRGFWRVLYALTSSLVFFWFLTEEILPTSGTSITTTGTTIGSYEYSKFRGRDAPSHPDLDLNYMSKRRVPNGPDPIHNRRAGKSRQPPGRAK</sequence>
<dbReference type="EMBL" id="JAINDJ010000004">
    <property type="protein sequence ID" value="KAG9450315.1"/>
    <property type="molecule type" value="Genomic_DNA"/>
</dbReference>
<dbReference type="AlphaFoldDB" id="A0AAV7ENB1"/>
<evidence type="ECO:0008006" key="5">
    <source>
        <dbReference type="Google" id="ProtNLM"/>
    </source>
</evidence>